<comment type="caution">
    <text evidence="10">The sequence shown here is derived from an EMBL/GenBank/DDBJ whole genome shotgun (WGS) entry which is preliminary data.</text>
</comment>
<dbReference type="Gene3D" id="3.40.50.1370">
    <property type="entry name" value="Aspartate/ornithine carbamoyltransferase"/>
    <property type="match status" value="2"/>
</dbReference>
<name>A0A4S8Q2S5_9ACTN</name>
<dbReference type="GO" id="GO:0006520">
    <property type="term" value="P:amino acid metabolic process"/>
    <property type="evidence" value="ECO:0007669"/>
    <property type="project" value="InterPro"/>
</dbReference>
<dbReference type="GO" id="GO:0005829">
    <property type="term" value="C:cytosol"/>
    <property type="evidence" value="ECO:0007669"/>
    <property type="project" value="TreeGrafter"/>
</dbReference>
<dbReference type="PANTHER" id="PTHR45753">
    <property type="entry name" value="ORNITHINE CARBAMOYLTRANSFERASE, MITOCHONDRIAL"/>
    <property type="match status" value="1"/>
</dbReference>
<sequence>MKHLLTTKELTRDEAELILELTGQMADAVSGREVPKLPTLRGRTVVNLFYEDSTRTRTSFETAAKRLSADVVNFSAKTSSVSKGESLRDTALTLQAMGADAVVIRHPAAGAPQRLTQWLDGAVLNAGDGTHAHPTQALLDAYTMKQRLGGIEGRTVAVVGDIVHSRVARSNVWLLSKLGAKVRLVGPPTLLPANLEEWPVEVAYDLDSSLSDADAVMMLRVQRERMNDAFFPTANEYARLYGLDERRLALMPDHAIVMHPGPMNRGMEIAAAVADSPRATITEQVANGVWVRMAVLYLLLTNGETA</sequence>
<comment type="similarity">
    <text evidence="2 7">Belongs to the aspartate/ornithine carbamoyltransferase superfamily. ATCase family.</text>
</comment>
<dbReference type="InterPro" id="IPR036901">
    <property type="entry name" value="Asp/Orn_carbamoylTrfase_sf"/>
</dbReference>
<dbReference type="AlphaFoldDB" id="A0A4S8Q2S5"/>
<reference evidence="10 11" key="2">
    <citation type="submission" date="2019-05" db="EMBL/GenBank/DDBJ databases">
        <title>Glycomyces buryatensis sp. nov.</title>
        <authorList>
            <person name="Nikitina E."/>
        </authorList>
    </citation>
    <scope>NUCLEOTIDE SEQUENCE [LARGE SCALE GENOMIC DNA]</scope>
    <source>
        <strain evidence="10 11">18</strain>
    </source>
</reference>
<evidence type="ECO:0000256" key="3">
    <source>
        <dbReference type="ARBA" id="ARBA00022679"/>
    </source>
</evidence>
<evidence type="ECO:0000259" key="9">
    <source>
        <dbReference type="Pfam" id="PF02729"/>
    </source>
</evidence>
<dbReference type="SUPFAM" id="SSF53671">
    <property type="entry name" value="Aspartate/ornithine carbamoyltransferase"/>
    <property type="match status" value="1"/>
</dbReference>
<comment type="function">
    <text evidence="5 7">Catalyzes the condensation of carbamoyl phosphate and aspartate to form carbamoyl aspartate and inorganic phosphate, the committed step in the de novo pyrimidine nucleotide biosynthesis pathway.</text>
</comment>
<dbReference type="InterPro" id="IPR006130">
    <property type="entry name" value="Asp/Orn_carbamoylTrfase"/>
</dbReference>
<dbReference type="NCBIfam" id="NF002032">
    <property type="entry name" value="PRK00856.1"/>
    <property type="match status" value="1"/>
</dbReference>
<dbReference type="NCBIfam" id="TIGR00670">
    <property type="entry name" value="asp_carb_tr"/>
    <property type="match status" value="1"/>
</dbReference>
<dbReference type="Proteomes" id="UP000308760">
    <property type="component" value="Unassembled WGS sequence"/>
</dbReference>
<dbReference type="OrthoDB" id="9774690at2"/>
<feature type="binding site" evidence="7">
    <location>
        <position position="220"/>
    </location>
    <ligand>
        <name>L-aspartate</name>
        <dbReference type="ChEBI" id="CHEBI:29991"/>
    </ligand>
</feature>
<dbReference type="GO" id="GO:0006207">
    <property type="term" value="P:'de novo' pyrimidine nucleobase biosynthetic process"/>
    <property type="evidence" value="ECO:0007669"/>
    <property type="project" value="InterPro"/>
</dbReference>
<feature type="domain" description="Aspartate/ornithine carbamoyltransferase Asp/Orn-binding" evidence="8">
    <location>
        <begin position="153"/>
        <end position="299"/>
    </location>
</feature>
<dbReference type="InterPro" id="IPR006132">
    <property type="entry name" value="Asp/Orn_carbamoyltranf_P-bd"/>
</dbReference>
<protein>
    <recommendedName>
        <fullName evidence="7">Aspartate carbamoyltransferase</fullName>
        <ecNumber evidence="7">2.1.3.2</ecNumber>
    </recommendedName>
    <alternativeName>
        <fullName evidence="7">Aspartate transcarbamylase</fullName>
        <shortName evidence="7">ATCase</shortName>
    </alternativeName>
</protein>
<feature type="domain" description="Aspartate/ornithine carbamoyltransferase carbamoyl-P binding" evidence="9">
    <location>
        <begin position="2"/>
        <end position="146"/>
    </location>
</feature>
<dbReference type="InterPro" id="IPR006131">
    <property type="entry name" value="Asp_carbamoyltransf_Asp/Orn-bd"/>
</dbReference>
<keyword evidence="3 7" id="KW-0808">Transferase</keyword>
<feature type="binding site" evidence="7">
    <location>
        <position position="136"/>
    </location>
    <ligand>
        <name>carbamoyl phosphate</name>
        <dbReference type="ChEBI" id="CHEBI:58228"/>
    </ligand>
</feature>
<dbReference type="EC" id="2.1.3.2" evidence="7"/>
<feature type="binding site" evidence="7">
    <location>
        <position position="55"/>
    </location>
    <ligand>
        <name>carbamoyl phosphate</name>
        <dbReference type="ChEBI" id="CHEBI:58228"/>
    </ligand>
</feature>
<comment type="subunit">
    <text evidence="7">Heterododecamer (2C3:3R2) of six catalytic PyrB chains organized as two trimers (C3), and six regulatory PyrI chains organized as three dimers (R2).</text>
</comment>
<dbReference type="PRINTS" id="PR00100">
    <property type="entry name" value="AOTCASE"/>
</dbReference>
<keyword evidence="11" id="KW-1185">Reference proteome</keyword>
<dbReference type="InterPro" id="IPR002082">
    <property type="entry name" value="Asp_carbamoyltransf"/>
</dbReference>
<dbReference type="Pfam" id="PF02729">
    <property type="entry name" value="OTCace_N"/>
    <property type="match status" value="1"/>
</dbReference>
<dbReference type="HAMAP" id="MF_00001">
    <property type="entry name" value="Asp_carb_tr"/>
    <property type="match status" value="1"/>
</dbReference>
<dbReference type="GO" id="GO:0044205">
    <property type="term" value="P:'de novo' UMP biosynthetic process"/>
    <property type="evidence" value="ECO:0007669"/>
    <property type="project" value="UniProtKB-UniRule"/>
</dbReference>
<dbReference type="PRINTS" id="PR00101">
    <property type="entry name" value="ATCASE"/>
</dbReference>
<dbReference type="FunFam" id="3.40.50.1370:FF:000007">
    <property type="entry name" value="Aspartate carbamoyltransferase"/>
    <property type="match status" value="1"/>
</dbReference>
<keyword evidence="4 7" id="KW-0665">Pyrimidine biosynthesis</keyword>
<reference evidence="11" key="1">
    <citation type="submission" date="2019-04" db="EMBL/GenBank/DDBJ databases">
        <title>Nocardioides xinjiangensis sp. nov.</title>
        <authorList>
            <person name="Liu S."/>
        </authorList>
    </citation>
    <scope>NUCLEOTIDE SEQUENCE [LARGE SCALE GENOMIC DNA]</scope>
    <source>
        <strain evidence="11">18</strain>
    </source>
</reference>
<dbReference type="GO" id="GO:0004070">
    <property type="term" value="F:aspartate carbamoyltransferase activity"/>
    <property type="evidence" value="ECO:0007669"/>
    <property type="project" value="UniProtKB-UniRule"/>
</dbReference>
<comment type="pathway">
    <text evidence="1 7">Pyrimidine metabolism; UMP biosynthesis via de novo pathway; (S)-dihydroorotate from bicarbonate: step 2/3.</text>
</comment>
<dbReference type="PANTHER" id="PTHR45753:SF6">
    <property type="entry name" value="ASPARTATE CARBAMOYLTRANSFERASE"/>
    <property type="match status" value="1"/>
</dbReference>
<proteinExistence type="inferred from homology"/>
<gene>
    <name evidence="7" type="primary">pyrB</name>
    <name evidence="10" type="ORF">FAB82_18615</name>
</gene>
<dbReference type="PROSITE" id="PS00097">
    <property type="entry name" value="CARBAMOYLTRANSFERASE"/>
    <property type="match status" value="1"/>
</dbReference>
<feature type="binding site" evidence="7">
    <location>
        <position position="83"/>
    </location>
    <ligand>
        <name>L-aspartate</name>
        <dbReference type="ChEBI" id="CHEBI:29991"/>
    </ligand>
</feature>
<dbReference type="GO" id="GO:0016597">
    <property type="term" value="F:amino acid binding"/>
    <property type="evidence" value="ECO:0007669"/>
    <property type="project" value="InterPro"/>
</dbReference>
<feature type="binding site" evidence="7">
    <location>
        <position position="105"/>
    </location>
    <ligand>
        <name>carbamoyl phosphate</name>
        <dbReference type="ChEBI" id="CHEBI:58228"/>
    </ligand>
</feature>
<dbReference type="UniPathway" id="UPA00070">
    <property type="reaction ID" value="UER00116"/>
</dbReference>
<organism evidence="10 11">
    <name type="scientific">Glycomyces buryatensis</name>
    <dbReference type="NCBI Taxonomy" id="2570927"/>
    <lineage>
        <taxon>Bacteria</taxon>
        <taxon>Bacillati</taxon>
        <taxon>Actinomycetota</taxon>
        <taxon>Actinomycetes</taxon>
        <taxon>Glycomycetales</taxon>
        <taxon>Glycomycetaceae</taxon>
        <taxon>Glycomyces</taxon>
    </lineage>
</organism>
<feature type="binding site" evidence="7">
    <location>
        <position position="166"/>
    </location>
    <ligand>
        <name>L-aspartate</name>
        <dbReference type="ChEBI" id="CHEBI:29991"/>
    </ligand>
</feature>
<feature type="binding site" evidence="7">
    <location>
        <position position="262"/>
    </location>
    <ligand>
        <name>carbamoyl phosphate</name>
        <dbReference type="ChEBI" id="CHEBI:58228"/>
    </ligand>
</feature>
<evidence type="ECO:0000256" key="6">
    <source>
        <dbReference type="ARBA" id="ARBA00048859"/>
    </source>
</evidence>
<dbReference type="Pfam" id="PF00185">
    <property type="entry name" value="OTCace"/>
    <property type="match status" value="1"/>
</dbReference>
<feature type="binding site" evidence="7">
    <location>
        <position position="56"/>
    </location>
    <ligand>
        <name>carbamoyl phosphate</name>
        <dbReference type="ChEBI" id="CHEBI:58228"/>
    </ligand>
</feature>
<evidence type="ECO:0000256" key="4">
    <source>
        <dbReference type="ARBA" id="ARBA00022975"/>
    </source>
</evidence>
<accession>A0A4S8Q2S5</accession>
<dbReference type="EMBL" id="STGY01000067">
    <property type="protein sequence ID" value="THV38463.1"/>
    <property type="molecule type" value="Genomic_DNA"/>
</dbReference>
<evidence type="ECO:0000256" key="7">
    <source>
        <dbReference type="HAMAP-Rule" id="MF_00001"/>
    </source>
</evidence>
<evidence type="ECO:0000313" key="11">
    <source>
        <dbReference type="Proteomes" id="UP000308760"/>
    </source>
</evidence>
<evidence type="ECO:0000256" key="1">
    <source>
        <dbReference type="ARBA" id="ARBA00004852"/>
    </source>
</evidence>
<dbReference type="RefSeq" id="WP_136536046.1">
    <property type="nucleotide sequence ID" value="NZ_STGY01000067.1"/>
</dbReference>
<feature type="binding site" evidence="7">
    <location>
        <position position="133"/>
    </location>
    <ligand>
        <name>carbamoyl phosphate</name>
        <dbReference type="ChEBI" id="CHEBI:58228"/>
    </ligand>
</feature>
<evidence type="ECO:0000259" key="8">
    <source>
        <dbReference type="Pfam" id="PF00185"/>
    </source>
</evidence>
<evidence type="ECO:0000256" key="2">
    <source>
        <dbReference type="ARBA" id="ARBA00008896"/>
    </source>
</evidence>
<comment type="catalytic activity">
    <reaction evidence="6 7">
        <text>carbamoyl phosphate + L-aspartate = N-carbamoyl-L-aspartate + phosphate + H(+)</text>
        <dbReference type="Rhea" id="RHEA:20013"/>
        <dbReference type="ChEBI" id="CHEBI:15378"/>
        <dbReference type="ChEBI" id="CHEBI:29991"/>
        <dbReference type="ChEBI" id="CHEBI:32814"/>
        <dbReference type="ChEBI" id="CHEBI:43474"/>
        <dbReference type="ChEBI" id="CHEBI:58228"/>
        <dbReference type="EC" id="2.1.3.2"/>
    </reaction>
</comment>
<feature type="binding site" evidence="7">
    <location>
        <position position="261"/>
    </location>
    <ligand>
        <name>carbamoyl phosphate</name>
        <dbReference type="ChEBI" id="CHEBI:58228"/>
    </ligand>
</feature>
<evidence type="ECO:0000256" key="5">
    <source>
        <dbReference type="ARBA" id="ARBA00043884"/>
    </source>
</evidence>
<evidence type="ECO:0000313" key="10">
    <source>
        <dbReference type="EMBL" id="THV38463.1"/>
    </source>
</evidence>